<dbReference type="EMBL" id="MKIM01000024">
    <property type="protein sequence ID" value="OLP45919.1"/>
    <property type="molecule type" value="Genomic_DNA"/>
</dbReference>
<dbReference type="SMART" id="SM00342">
    <property type="entry name" value="HTH_ARAC"/>
    <property type="match status" value="1"/>
</dbReference>
<dbReference type="InterPro" id="IPR018060">
    <property type="entry name" value="HTH_AraC"/>
</dbReference>
<reference evidence="5 6" key="1">
    <citation type="submission" date="2016-09" db="EMBL/GenBank/DDBJ databases">
        <title>Rhizobium oryziradicis sp. nov., isolated from the root of rice.</title>
        <authorList>
            <person name="Zhao J."/>
            <person name="Zhang X."/>
        </authorList>
    </citation>
    <scope>NUCLEOTIDE SEQUENCE [LARGE SCALE GENOMIC DNA]</scope>
    <source>
        <strain evidence="5 6">N19</strain>
    </source>
</reference>
<keyword evidence="6" id="KW-1185">Reference proteome</keyword>
<name>A0A1Q8ZVF8_9HYPH</name>
<sequence length="266" mass="29995">MRSDLNEAGHVRIMPRVDAFDVSIEMQALAKVKRWRRGTLVSCGAQAKASMVIADLTNGWQVQHFSAFDTVHFHIPFDRLSNFAQDAGHPLLTALSCDQVQIDPVMFGLAQALLPSLDDPTAANLLFIERINLAVLAHLSQTYGGVYFPTEKKGTLAPWQERRVKEFLEANFSQPIAIADLADICELSRSYFIKAFKESFGETPYRWLSKYRVSRARSMLLSDYSIAEIAIACGFADQSHMTRIFTEFMGLAPGQYRRHNRSDLND</sequence>
<dbReference type="Gene3D" id="1.10.10.60">
    <property type="entry name" value="Homeodomain-like"/>
    <property type="match status" value="2"/>
</dbReference>
<dbReference type="InterPro" id="IPR050204">
    <property type="entry name" value="AraC_XylS_family_regulators"/>
</dbReference>
<keyword evidence="3" id="KW-0804">Transcription</keyword>
<dbReference type="GO" id="GO:0043565">
    <property type="term" value="F:sequence-specific DNA binding"/>
    <property type="evidence" value="ECO:0007669"/>
    <property type="project" value="InterPro"/>
</dbReference>
<evidence type="ECO:0000313" key="5">
    <source>
        <dbReference type="EMBL" id="OLP45919.1"/>
    </source>
</evidence>
<dbReference type="Pfam" id="PF12833">
    <property type="entry name" value="HTH_18"/>
    <property type="match status" value="1"/>
</dbReference>
<evidence type="ECO:0000313" key="6">
    <source>
        <dbReference type="Proteomes" id="UP000186894"/>
    </source>
</evidence>
<evidence type="ECO:0000256" key="1">
    <source>
        <dbReference type="ARBA" id="ARBA00023015"/>
    </source>
</evidence>
<keyword evidence="1" id="KW-0805">Transcription regulation</keyword>
<dbReference type="PANTHER" id="PTHR46796">
    <property type="entry name" value="HTH-TYPE TRANSCRIPTIONAL ACTIVATOR RHAS-RELATED"/>
    <property type="match status" value="1"/>
</dbReference>
<dbReference type="SUPFAM" id="SSF46689">
    <property type="entry name" value="Homeodomain-like"/>
    <property type="match status" value="2"/>
</dbReference>
<keyword evidence="2" id="KW-0238">DNA-binding</keyword>
<dbReference type="Proteomes" id="UP000186894">
    <property type="component" value="Unassembled WGS sequence"/>
</dbReference>
<dbReference type="STRING" id="1867956.BJF95_11580"/>
<dbReference type="GO" id="GO:0003700">
    <property type="term" value="F:DNA-binding transcription factor activity"/>
    <property type="evidence" value="ECO:0007669"/>
    <property type="project" value="InterPro"/>
</dbReference>
<evidence type="ECO:0000259" key="4">
    <source>
        <dbReference type="PROSITE" id="PS01124"/>
    </source>
</evidence>
<dbReference type="PANTHER" id="PTHR46796:SF14">
    <property type="entry name" value="TRANSCRIPTIONAL REGULATORY PROTEIN"/>
    <property type="match status" value="1"/>
</dbReference>
<organism evidence="5 6">
    <name type="scientific">Rhizobium oryziradicis</name>
    <dbReference type="NCBI Taxonomy" id="1867956"/>
    <lineage>
        <taxon>Bacteria</taxon>
        <taxon>Pseudomonadati</taxon>
        <taxon>Pseudomonadota</taxon>
        <taxon>Alphaproteobacteria</taxon>
        <taxon>Hyphomicrobiales</taxon>
        <taxon>Rhizobiaceae</taxon>
        <taxon>Rhizobium/Agrobacterium group</taxon>
        <taxon>Rhizobium</taxon>
    </lineage>
</organism>
<evidence type="ECO:0000256" key="2">
    <source>
        <dbReference type="ARBA" id="ARBA00023125"/>
    </source>
</evidence>
<dbReference type="PROSITE" id="PS01124">
    <property type="entry name" value="HTH_ARAC_FAMILY_2"/>
    <property type="match status" value="1"/>
</dbReference>
<gene>
    <name evidence="5" type="ORF">BJF95_11580</name>
</gene>
<comment type="caution">
    <text evidence="5">The sequence shown here is derived from an EMBL/GenBank/DDBJ whole genome shotgun (WGS) entry which is preliminary data.</text>
</comment>
<accession>A0A1Q8ZVF8</accession>
<dbReference type="InterPro" id="IPR009057">
    <property type="entry name" value="Homeodomain-like_sf"/>
</dbReference>
<dbReference type="AlphaFoldDB" id="A0A1Q8ZVF8"/>
<proteinExistence type="predicted"/>
<evidence type="ECO:0000256" key="3">
    <source>
        <dbReference type="ARBA" id="ARBA00023163"/>
    </source>
</evidence>
<feature type="domain" description="HTH araC/xylS-type" evidence="4">
    <location>
        <begin position="162"/>
        <end position="259"/>
    </location>
</feature>
<protein>
    <recommendedName>
        <fullName evidence="4">HTH araC/xylS-type domain-containing protein</fullName>
    </recommendedName>
</protein>